<reference evidence="2 3" key="1">
    <citation type="journal article" date="2020" name="Microbiol. Resour. Announc.">
        <title>Draft Genome Sequence of a Cladosporium Species Isolated from the Mesophotic Ascidian Didemnum maculosum.</title>
        <authorList>
            <person name="Gioti A."/>
            <person name="Siaperas R."/>
            <person name="Nikolaivits E."/>
            <person name="Le Goff G."/>
            <person name="Ouazzani J."/>
            <person name="Kotoulas G."/>
            <person name="Topakas E."/>
        </authorList>
    </citation>
    <scope>NUCLEOTIDE SEQUENCE [LARGE SCALE GENOMIC DNA]</scope>
    <source>
        <strain evidence="2 3">TM138-S3</strain>
    </source>
</reference>
<proteinExistence type="predicted"/>
<evidence type="ECO:0000256" key="1">
    <source>
        <dbReference type="SAM" id="MobiDB-lite"/>
    </source>
</evidence>
<dbReference type="Proteomes" id="UP000803884">
    <property type="component" value="Unassembled WGS sequence"/>
</dbReference>
<evidence type="ECO:0000313" key="3">
    <source>
        <dbReference type="Proteomes" id="UP000803884"/>
    </source>
</evidence>
<keyword evidence="3" id="KW-1185">Reference proteome</keyword>
<feature type="compositionally biased region" description="Basic and acidic residues" evidence="1">
    <location>
        <begin position="40"/>
        <end position="49"/>
    </location>
</feature>
<feature type="compositionally biased region" description="Basic and acidic residues" evidence="1">
    <location>
        <begin position="11"/>
        <end position="33"/>
    </location>
</feature>
<dbReference type="GeneID" id="96009677"/>
<sequence length="144" mass="16465">MSEDYVSRTNRSRDSYRQRYDSHTPKRADREAVHLTTQEPNKKRSHELIDPEVQPAKSQRYNEPAEGHSRNGYAQASALNPTDTRENPAACSSVGRQSSPDLTKLFAEKMKRQYEKKLAETPAASHSRFCSCHRCQQRKSGQAQ</sequence>
<name>A0AB34KHZ5_9PEZI</name>
<accession>A0AB34KHZ5</accession>
<dbReference type="RefSeq" id="XP_069226062.1">
    <property type="nucleotide sequence ID" value="XM_069376839.1"/>
</dbReference>
<feature type="region of interest" description="Disordered" evidence="1">
    <location>
        <begin position="116"/>
        <end position="144"/>
    </location>
</feature>
<gene>
    <name evidence="2" type="ORF">WHR41_08235</name>
</gene>
<feature type="region of interest" description="Disordered" evidence="1">
    <location>
        <begin position="1"/>
        <end position="100"/>
    </location>
</feature>
<comment type="caution">
    <text evidence="2">The sequence shown here is derived from an EMBL/GenBank/DDBJ whole genome shotgun (WGS) entry which is preliminary data.</text>
</comment>
<organism evidence="2 3">
    <name type="scientific">Cladosporium halotolerans</name>
    <dbReference type="NCBI Taxonomy" id="1052096"/>
    <lineage>
        <taxon>Eukaryota</taxon>
        <taxon>Fungi</taxon>
        <taxon>Dikarya</taxon>
        <taxon>Ascomycota</taxon>
        <taxon>Pezizomycotina</taxon>
        <taxon>Dothideomycetes</taxon>
        <taxon>Dothideomycetidae</taxon>
        <taxon>Cladosporiales</taxon>
        <taxon>Cladosporiaceae</taxon>
        <taxon>Cladosporium</taxon>
    </lineage>
</organism>
<dbReference type="EMBL" id="JAAQHG020000041">
    <property type="protein sequence ID" value="KAL1582955.1"/>
    <property type="molecule type" value="Genomic_DNA"/>
</dbReference>
<dbReference type="AlphaFoldDB" id="A0AB34KHZ5"/>
<feature type="compositionally biased region" description="Polar residues" evidence="1">
    <location>
        <begin position="72"/>
        <end position="82"/>
    </location>
</feature>
<protein>
    <submittedName>
        <fullName evidence="2">Uncharacterized protein</fullName>
    </submittedName>
</protein>
<evidence type="ECO:0000313" key="2">
    <source>
        <dbReference type="EMBL" id="KAL1582955.1"/>
    </source>
</evidence>